<sequence length="144" mass="16103">MALSESERRLLDQMEKALAAEDPKLVNTFRGVPQQRRVHPRRATAAGLGFVAGVGLLIGGMMTWPGLSVLGFVVMVACAVIALQSWRPATPDDQDGSEKPRPGRPETPRNTSRTTPSPERESDLGNGFMDRMEERWRRRRDEDF</sequence>
<feature type="compositionally biased region" description="Basic and acidic residues" evidence="1">
    <location>
        <begin position="130"/>
        <end position="144"/>
    </location>
</feature>
<accession>A0A9D1KMG3</accession>
<evidence type="ECO:0000313" key="4">
    <source>
        <dbReference type="Proteomes" id="UP000886842"/>
    </source>
</evidence>
<dbReference type="Pfam" id="PF11239">
    <property type="entry name" value="DUF3040"/>
    <property type="match status" value="1"/>
</dbReference>
<evidence type="ECO:0000256" key="1">
    <source>
        <dbReference type="SAM" id="MobiDB-lite"/>
    </source>
</evidence>
<comment type="caution">
    <text evidence="3">The sequence shown here is derived from an EMBL/GenBank/DDBJ whole genome shotgun (WGS) entry which is preliminary data.</text>
</comment>
<proteinExistence type="predicted"/>
<feature type="transmembrane region" description="Helical" evidence="2">
    <location>
        <begin position="43"/>
        <end position="61"/>
    </location>
</feature>
<evidence type="ECO:0000256" key="2">
    <source>
        <dbReference type="SAM" id="Phobius"/>
    </source>
</evidence>
<feature type="compositionally biased region" description="Low complexity" evidence="1">
    <location>
        <begin position="108"/>
        <end position="117"/>
    </location>
</feature>
<dbReference type="Proteomes" id="UP000886842">
    <property type="component" value="Unassembled WGS sequence"/>
</dbReference>
<gene>
    <name evidence="3" type="ORF">IAA98_08755</name>
</gene>
<dbReference type="AlphaFoldDB" id="A0A9D1KMG3"/>
<protein>
    <submittedName>
        <fullName evidence="3">DUF3040 domain-containing protein</fullName>
    </submittedName>
</protein>
<keyword evidence="2" id="KW-0472">Membrane</keyword>
<feature type="compositionally biased region" description="Basic and acidic residues" evidence="1">
    <location>
        <begin position="96"/>
        <end position="107"/>
    </location>
</feature>
<feature type="region of interest" description="Disordered" evidence="1">
    <location>
        <begin position="86"/>
        <end position="144"/>
    </location>
</feature>
<dbReference type="EMBL" id="DVLP01000263">
    <property type="protein sequence ID" value="HIT75660.1"/>
    <property type="molecule type" value="Genomic_DNA"/>
</dbReference>
<keyword evidence="2" id="KW-0812">Transmembrane</keyword>
<feature type="transmembrane region" description="Helical" evidence="2">
    <location>
        <begin position="67"/>
        <end position="86"/>
    </location>
</feature>
<keyword evidence="2" id="KW-1133">Transmembrane helix</keyword>
<reference evidence="3" key="2">
    <citation type="journal article" date="2021" name="PeerJ">
        <title>Extensive microbial diversity within the chicken gut microbiome revealed by metagenomics and culture.</title>
        <authorList>
            <person name="Gilroy R."/>
            <person name="Ravi A."/>
            <person name="Getino M."/>
            <person name="Pursley I."/>
            <person name="Horton D.L."/>
            <person name="Alikhan N.F."/>
            <person name="Baker D."/>
            <person name="Gharbi K."/>
            <person name="Hall N."/>
            <person name="Watson M."/>
            <person name="Adriaenssens E.M."/>
            <person name="Foster-Nyarko E."/>
            <person name="Jarju S."/>
            <person name="Secka A."/>
            <person name="Antonio M."/>
            <person name="Oren A."/>
            <person name="Chaudhuri R.R."/>
            <person name="La Ragione R."/>
            <person name="Hildebrand F."/>
            <person name="Pallen M.J."/>
        </authorList>
    </citation>
    <scope>NUCLEOTIDE SEQUENCE</scope>
    <source>
        <strain evidence="3">ChiGjej1B1-24693</strain>
    </source>
</reference>
<organism evidence="3 4">
    <name type="scientific">Candidatus Avipropionibacterium avicola</name>
    <dbReference type="NCBI Taxonomy" id="2840701"/>
    <lineage>
        <taxon>Bacteria</taxon>
        <taxon>Bacillati</taxon>
        <taxon>Actinomycetota</taxon>
        <taxon>Actinomycetes</taxon>
        <taxon>Propionibacteriales</taxon>
        <taxon>Propionibacteriaceae</taxon>
        <taxon>Propionibacteriaceae incertae sedis</taxon>
        <taxon>Candidatus Avipropionibacterium</taxon>
    </lineage>
</organism>
<reference evidence="3" key="1">
    <citation type="submission" date="2020-10" db="EMBL/GenBank/DDBJ databases">
        <authorList>
            <person name="Gilroy R."/>
        </authorList>
    </citation>
    <scope>NUCLEOTIDE SEQUENCE</scope>
    <source>
        <strain evidence="3">ChiGjej1B1-24693</strain>
    </source>
</reference>
<dbReference type="InterPro" id="IPR021401">
    <property type="entry name" value="DUF3040"/>
</dbReference>
<evidence type="ECO:0000313" key="3">
    <source>
        <dbReference type="EMBL" id="HIT75660.1"/>
    </source>
</evidence>
<name>A0A9D1KMG3_9ACTN</name>